<dbReference type="GO" id="GO:0016853">
    <property type="term" value="F:isomerase activity"/>
    <property type="evidence" value="ECO:0007669"/>
    <property type="project" value="UniProtKB-KW"/>
</dbReference>
<gene>
    <name evidence="2" type="ORF">Dpo_3c00420</name>
</gene>
<dbReference type="RefSeq" id="WP_006965223.1">
    <property type="nucleotide sequence ID" value="NZ_APJX01000003.1"/>
</dbReference>
<dbReference type="InterPro" id="IPR013022">
    <property type="entry name" value="Xyl_isomerase-like_TIM-brl"/>
</dbReference>
<evidence type="ECO:0000313" key="3">
    <source>
        <dbReference type="Proteomes" id="UP000014216"/>
    </source>
</evidence>
<protein>
    <submittedName>
        <fullName evidence="2">Sugar phosphate isomerase/epimerase</fullName>
    </submittedName>
</protein>
<feature type="domain" description="Xylose isomerase-like TIM barrel" evidence="1">
    <location>
        <begin position="17"/>
        <end position="261"/>
    </location>
</feature>
<dbReference type="InterPro" id="IPR036237">
    <property type="entry name" value="Xyl_isomerase-like_sf"/>
</dbReference>
<comment type="caution">
    <text evidence="2">The sequence shown here is derived from an EMBL/GenBank/DDBJ whole genome shotgun (WGS) entry which is preliminary data.</text>
</comment>
<dbReference type="Proteomes" id="UP000014216">
    <property type="component" value="Unassembled WGS sequence"/>
</dbReference>
<evidence type="ECO:0000259" key="1">
    <source>
        <dbReference type="Pfam" id="PF01261"/>
    </source>
</evidence>
<dbReference type="EMBL" id="APJX01000003">
    <property type="protein sequence ID" value="EMS79900.1"/>
    <property type="molecule type" value="Genomic_DNA"/>
</dbReference>
<dbReference type="AlphaFoldDB" id="S0FZ11"/>
<keyword evidence="2" id="KW-0413">Isomerase</keyword>
<dbReference type="Pfam" id="PF01261">
    <property type="entry name" value="AP_endonuc_2"/>
    <property type="match status" value="1"/>
</dbReference>
<reference evidence="2 3" key="1">
    <citation type="journal article" date="2013" name="Genome Announc.">
        <title>Draft Genome Sequence of Desulfotignum phosphitoxidans DSM 13687 Strain FiPS-3.</title>
        <authorList>
            <person name="Poehlein A."/>
            <person name="Daniel R."/>
            <person name="Simeonova D.D."/>
        </authorList>
    </citation>
    <scope>NUCLEOTIDE SEQUENCE [LARGE SCALE GENOMIC DNA]</scope>
    <source>
        <strain evidence="2 3">DSM 13687</strain>
    </source>
</reference>
<dbReference type="Gene3D" id="3.20.20.150">
    <property type="entry name" value="Divalent-metal-dependent TIM barrel enzymes"/>
    <property type="match status" value="1"/>
</dbReference>
<dbReference type="OrthoDB" id="9801960at2"/>
<name>S0FZ11_9BACT</name>
<dbReference type="PANTHER" id="PTHR12110:SF21">
    <property type="entry name" value="XYLOSE ISOMERASE-LIKE TIM BARREL DOMAIN-CONTAINING PROTEIN"/>
    <property type="match status" value="1"/>
</dbReference>
<dbReference type="PANTHER" id="PTHR12110">
    <property type="entry name" value="HYDROXYPYRUVATE ISOMERASE"/>
    <property type="match status" value="1"/>
</dbReference>
<accession>S0FZ11</accession>
<evidence type="ECO:0000313" key="2">
    <source>
        <dbReference type="EMBL" id="EMS79900.1"/>
    </source>
</evidence>
<dbReference type="InterPro" id="IPR050312">
    <property type="entry name" value="IolE/XylAMocC-like"/>
</dbReference>
<organism evidence="2 3">
    <name type="scientific">Desulfotignum phosphitoxidans DSM 13687</name>
    <dbReference type="NCBI Taxonomy" id="1286635"/>
    <lineage>
        <taxon>Bacteria</taxon>
        <taxon>Pseudomonadati</taxon>
        <taxon>Thermodesulfobacteriota</taxon>
        <taxon>Desulfobacteria</taxon>
        <taxon>Desulfobacterales</taxon>
        <taxon>Desulfobacteraceae</taxon>
        <taxon>Desulfotignum</taxon>
    </lineage>
</organism>
<keyword evidence="3" id="KW-1185">Reference proteome</keyword>
<dbReference type="SUPFAM" id="SSF51658">
    <property type="entry name" value="Xylose isomerase-like"/>
    <property type="match status" value="1"/>
</dbReference>
<sequence>MKYGASGFPIKPVCEEIQRVADLGFDYFELSMDPPEGHWTKICELENQIMAILADTGMPVICHLPCFVYTPDLTPAIRRASLDEMKHSLDAAAGINVHKAVLYPGYITGMGMFAMDAAKKYAHTALTAIVAHARDLNIQLCFENMFPSYHLNFEPESFEDLFKEFPGLKMTLDTGHANIGDPEQTRLGQFVTRFAPYIGHVHISDNFGKKDDHMAVGKGNIDFKSLVSSLKQAGYDDTITFEVFSANTDDLVNSRERIEFLFSNA</sequence>
<proteinExistence type="predicted"/>